<evidence type="ECO:0000256" key="1">
    <source>
        <dbReference type="SAM" id="Phobius"/>
    </source>
</evidence>
<sequence>MLCGLTTSERSMSPPAPARTTWFSWLLLLLGAAGFTAVWVLASLYTGRQLGWMALLGALDIALMLRLGGWRPGNGRMLAAMIATAAVVVVANWGITATQLGVMLGLGPVDSALRLGWHHAWILIQLANSAMDAAWIALGLLLSAWLSR</sequence>
<reference evidence="3" key="1">
    <citation type="journal article" date="2019" name="Int. J. Syst. Evol. Microbiol.">
        <title>The Global Catalogue of Microorganisms (GCM) 10K type strain sequencing project: providing services to taxonomists for standard genome sequencing and annotation.</title>
        <authorList>
            <consortium name="The Broad Institute Genomics Platform"/>
            <consortium name="The Broad Institute Genome Sequencing Center for Infectious Disease"/>
            <person name="Wu L."/>
            <person name="Ma J."/>
        </authorList>
    </citation>
    <scope>NUCLEOTIDE SEQUENCE [LARGE SCALE GENOMIC DNA]</scope>
    <source>
        <strain evidence="3">JCM 19212</strain>
    </source>
</reference>
<feature type="transmembrane region" description="Helical" evidence="1">
    <location>
        <begin position="79"/>
        <end position="102"/>
    </location>
</feature>
<protein>
    <recommendedName>
        <fullName evidence="4">DUF4149 domain-containing protein</fullName>
    </recommendedName>
</protein>
<evidence type="ECO:0000313" key="3">
    <source>
        <dbReference type="Proteomes" id="UP001501083"/>
    </source>
</evidence>
<feature type="transmembrane region" description="Helical" evidence="1">
    <location>
        <begin position="122"/>
        <end position="146"/>
    </location>
</feature>
<comment type="caution">
    <text evidence="2">The sequence shown here is derived from an EMBL/GenBank/DDBJ whole genome shotgun (WGS) entry which is preliminary data.</text>
</comment>
<keyword evidence="1" id="KW-0472">Membrane</keyword>
<accession>A0ABP9L9P3</accession>
<dbReference type="Proteomes" id="UP001501083">
    <property type="component" value="Unassembled WGS sequence"/>
</dbReference>
<dbReference type="EMBL" id="BAABKY010000001">
    <property type="protein sequence ID" value="GAA5071763.1"/>
    <property type="molecule type" value="Genomic_DNA"/>
</dbReference>
<keyword evidence="3" id="KW-1185">Reference proteome</keyword>
<evidence type="ECO:0000313" key="2">
    <source>
        <dbReference type="EMBL" id="GAA5071763.1"/>
    </source>
</evidence>
<keyword evidence="1" id="KW-0812">Transmembrane</keyword>
<keyword evidence="1" id="KW-1133">Transmembrane helix</keyword>
<proteinExistence type="predicted"/>
<feature type="transmembrane region" description="Helical" evidence="1">
    <location>
        <begin position="21"/>
        <end position="44"/>
    </location>
</feature>
<name>A0ABP9L9P3_9GAMM</name>
<gene>
    <name evidence="2" type="ORF">GCM10025759_11230</name>
</gene>
<evidence type="ECO:0008006" key="4">
    <source>
        <dbReference type="Google" id="ProtNLM"/>
    </source>
</evidence>
<feature type="transmembrane region" description="Helical" evidence="1">
    <location>
        <begin position="50"/>
        <end position="67"/>
    </location>
</feature>
<organism evidence="2 3">
    <name type="scientific">Lysobacter panacisoli</name>
    <dbReference type="NCBI Taxonomy" id="1255263"/>
    <lineage>
        <taxon>Bacteria</taxon>
        <taxon>Pseudomonadati</taxon>
        <taxon>Pseudomonadota</taxon>
        <taxon>Gammaproteobacteria</taxon>
        <taxon>Lysobacterales</taxon>
        <taxon>Lysobacteraceae</taxon>
        <taxon>Lysobacter</taxon>
    </lineage>
</organism>